<accession>A0ACC2MVM7</accession>
<dbReference type="EMBL" id="CM056809">
    <property type="protein sequence ID" value="KAJ8649563.1"/>
    <property type="molecule type" value="Genomic_DNA"/>
</dbReference>
<proteinExistence type="predicted"/>
<organism evidence="1 2">
    <name type="scientific">Persea americana</name>
    <name type="common">Avocado</name>
    <dbReference type="NCBI Taxonomy" id="3435"/>
    <lineage>
        <taxon>Eukaryota</taxon>
        <taxon>Viridiplantae</taxon>
        <taxon>Streptophyta</taxon>
        <taxon>Embryophyta</taxon>
        <taxon>Tracheophyta</taxon>
        <taxon>Spermatophyta</taxon>
        <taxon>Magnoliopsida</taxon>
        <taxon>Magnoliidae</taxon>
        <taxon>Laurales</taxon>
        <taxon>Lauraceae</taxon>
        <taxon>Persea</taxon>
    </lineage>
</organism>
<protein>
    <submittedName>
        <fullName evidence="1">Uncharacterized protein</fullName>
    </submittedName>
</protein>
<comment type="caution">
    <text evidence="1">The sequence shown here is derived from an EMBL/GenBank/DDBJ whole genome shotgun (WGS) entry which is preliminary data.</text>
</comment>
<sequence length="78" mass="8492">MGNARHRNLVRLLGYCSNKKVVYLLHDCLANGNLGEKMGMKKDPAISTWVAKYKDVIGIAGGSASFTMSAILLSHIEI</sequence>
<dbReference type="Proteomes" id="UP001234297">
    <property type="component" value="Chromosome 1"/>
</dbReference>
<evidence type="ECO:0000313" key="2">
    <source>
        <dbReference type="Proteomes" id="UP001234297"/>
    </source>
</evidence>
<reference evidence="1 2" key="1">
    <citation type="journal article" date="2022" name="Hortic Res">
        <title>A haplotype resolved chromosomal level avocado genome allows analysis of novel avocado genes.</title>
        <authorList>
            <person name="Nath O."/>
            <person name="Fletcher S.J."/>
            <person name="Hayward A."/>
            <person name="Shaw L.M."/>
            <person name="Masouleh A.K."/>
            <person name="Furtado A."/>
            <person name="Henry R.J."/>
            <person name="Mitter N."/>
        </authorList>
    </citation>
    <scope>NUCLEOTIDE SEQUENCE [LARGE SCALE GENOMIC DNA]</scope>
    <source>
        <strain evidence="2">cv. Hass</strain>
    </source>
</reference>
<name>A0ACC2MVM7_PERAE</name>
<gene>
    <name evidence="1" type="ORF">MRB53_002586</name>
</gene>
<evidence type="ECO:0000313" key="1">
    <source>
        <dbReference type="EMBL" id="KAJ8649563.1"/>
    </source>
</evidence>
<keyword evidence="2" id="KW-1185">Reference proteome</keyword>